<dbReference type="InterPro" id="IPR008422">
    <property type="entry name" value="KN_HD"/>
</dbReference>
<organism evidence="6 7">
    <name type="scientific">Tritrichomonas foetus</name>
    <dbReference type="NCBI Taxonomy" id="1144522"/>
    <lineage>
        <taxon>Eukaryota</taxon>
        <taxon>Metamonada</taxon>
        <taxon>Parabasalia</taxon>
        <taxon>Tritrichomonadida</taxon>
        <taxon>Tritrichomonadidae</taxon>
        <taxon>Tritrichomonas</taxon>
    </lineage>
</organism>
<evidence type="ECO:0000256" key="1">
    <source>
        <dbReference type="ARBA" id="ARBA00023125"/>
    </source>
</evidence>
<dbReference type="InterPro" id="IPR050224">
    <property type="entry name" value="TALE_homeobox"/>
</dbReference>
<dbReference type="Pfam" id="PF05920">
    <property type="entry name" value="Homeobox_KN"/>
    <property type="match status" value="1"/>
</dbReference>
<dbReference type="CDD" id="cd00086">
    <property type="entry name" value="homeodomain"/>
    <property type="match status" value="1"/>
</dbReference>
<feature type="region of interest" description="Disordered" evidence="4">
    <location>
        <begin position="1"/>
        <end position="20"/>
    </location>
</feature>
<dbReference type="Proteomes" id="UP000179807">
    <property type="component" value="Unassembled WGS sequence"/>
</dbReference>
<feature type="compositionally biased region" description="Low complexity" evidence="4">
    <location>
        <begin position="205"/>
        <end position="218"/>
    </location>
</feature>
<dbReference type="OrthoDB" id="10056939at2759"/>
<evidence type="ECO:0000259" key="5">
    <source>
        <dbReference type="SMART" id="SM00389"/>
    </source>
</evidence>
<dbReference type="VEuPathDB" id="TrichDB:TRFO_33106"/>
<evidence type="ECO:0000256" key="4">
    <source>
        <dbReference type="SAM" id="MobiDB-lite"/>
    </source>
</evidence>
<evidence type="ECO:0000256" key="2">
    <source>
        <dbReference type="ARBA" id="ARBA00023155"/>
    </source>
</evidence>
<protein>
    <recommendedName>
        <fullName evidence="5">Homeobox domain-containing protein</fullName>
    </recommendedName>
</protein>
<feature type="region of interest" description="Disordered" evidence="4">
    <location>
        <begin position="94"/>
        <end position="120"/>
    </location>
</feature>
<dbReference type="SMART" id="SM00389">
    <property type="entry name" value="HOX"/>
    <property type="match status" value="1"/>
</dbReference>
<dbReference type="GO" id="GO:0006355">
    <property type="term" value="P:regulation of DNA-templated transcription"/>
    <property type="evidence" value="ECO:0007669"/>
    <property type="project" value="InterPro"/>
</dbReference>
<feature type="domain" description="Homeobox" evidence="5">
    <location>
        <begin position="267"/>
        <end position="332"/>
    </location>
</feature>
<dbReference type="InterPro" id="IPR009057">
    <property type="entry name" value="Homeodomain-like_sf"/>
</dbReference>
<accession>A0A1J4JME4</accession>
<dbReference type="GeneID" id="94843591"/>
<name>A0A1J4JME4_9EUKA</name>
<gene>
    <name evidence="6" type="ORF">TRFO_33106</name>
</gene>
<reference evidence="6" key="1">
    <citation type="submission" date="2016-10" db="EMBL/GenBank/DDBJ databases">
        <authorList>
            <person name="Benchimol M."/>
            <person name="Almeida L.G."/>
            <person name="Vasconcelos A.T."/>
            <person name="Perreira-Neves A."/>
            <person name="Rosa I.A."/>
            <person name="Tasca T."/>
            <person name="Bogo M.R."/>
            <person name="de Souza W."/>
        </authorList>
    </citation>
    <scope>NUCLEOTIDE SEQUENCE [LARGE SCALE GENOMIC DNA]</scope>
    <source>
        <strain evidence="6">K</strain>
    </source>
</reference>
<keyword evidence="7" id="KW-1185">Reference proteome</keyword>
<dbReference type="EMBL" id="MLAK01000964">
    <property type="protein sequence ID" value="OHT00235.1"/>
    <property type="molecule type" value="Genomic_DNA"/>
</dbReference>
<comment type="caution">
    <text evidence="6">The sequence shown here is derived from an EMBL/GenBank/DDBJ whole genome shotgun (WGS) entry which is preliminary data.</text>
</comment>
<dbReference type="AlphaFoldDB" id="A0A1J4JME4"/>
<dbReference type="Gene3D" id="1.10.10.60">
    <property type="entry name" value="Homeodomain-like"/>
    <property type="match status" value="1"/>
</dbReference>
<feature type="compositionally biased region" description="Polar residues" evidence="4">
    <location>
        <begin position="1"/>
        <end position="10"/>
    </location>
</feature>
<dbReference type="InterPro" id="IPR001356">
    <property type="entry name" value="HD"/>
</dbReference>
<sequence>MEPTNFSNPSDEWFLSPGETPIASPYEKQISACFSPSMSPNHALSSYLADLNALAESLNPGMPDSQPPNQVNYQFIVNSDNEMGENTLTQTLGRHEKSTQSKNVVSMRTKKIQTSNDKKKRNVMDKRIYDDEELNDVNEHQLLSSQKNKYMMHLCKYGQFDGHAHPANYSALSLSKELSLNFPAINISLEESKEKDSSNQDSVNENETSNESEMGNEGKSTIGIETDSMIGNEAGHTTNNIIENLDPSQTENNENSLDTEPTTNLNETRKRKKLCVKARDELKQWLLLNSYDPYPSLSLKQYFAQKYGVELPVINNFFTNERKRFLNRTRSHKQNPSPCMLIREMVYIPSDGILRTVRIAS</sequence>
<evidence type="ECO:0000313" key="6">
    <source>
        <dbReference type="EMBL" id="OHT00235.1"/>
    </source>
</evidence>
<dbReference type="SUPFAM" id="SSF46689">
    <property type="entry name" value="Homeodomain-like"/>
    <property type="match status" value="1"/>
</dbReference>
<proteinExistence type="predicted"/>
<evidence type="ECO:0000313" key="7">
    <source>
        <dbReference type="Proteomes" id="UP000179807"/>
    </source>
</evidence>
<keyword evidence="1" id="KW-0238">DNA-binding</keyword>
<dbReference type="RefSeq" id="XP_068353371.1">
    <property type="nucleotide sequence ID" value="XM_068508887.1"/>
</dbReference>
<keyword evidence="3" id="KW-0539">Nucleus</keyword>
<dbReference type="PANTHER" id="PTHR11850">
    <property type="entry name" value="HOMEOBOX PROTEIN TRANSCRIPTION FACTORS"/>
    <property type="match status" value="1"/>
</dbReference>
<feature type="compositionally biased region" description="Polar residues" evidence="4">
    <location>
        <begin position="235"/>
        <end position="266"/>
    </location>
</feature>
<keyword evidence="2" id="KW-0371">Homeobox</keyword>
<evidence type="ECO:0000256" key="3">
    <source>
        <dbReference type="ARBA" id="ARBA00023242"/>
    </source>
</evidence>
<feature type="region of interest" description="Disordered" evidence="4">
    <location>
        <begin position="191"/>
        <end position="266"/>
    </location>
</feature>
<dbReference type="GO" id="GO:0003677">
    <property type="term" value="F:DNA binding"/>
    <property type="evidence" value="ECO:0007669"/>
    <property type="project" value="UniProtKB-KW"/>
</dbReference>